<evidence type="ECO:0000313" key="2">
    <source>
        <dbReference type="Proteomes" id="UP000002945"/>
    </source>
</evidence>
<organism evidence="1 2">
    <name type="scientific">Kordia algicida OT-1</name>
    <dbReference type="NCBI Taxonomy" id="391587"/>
    <lineage>
        <taxon>Bacteria</taxon>
        <taxon>Pseudomonadati</taxon>
        <taxon>Bacteroidota</taxon>
        <taxon>Flavobacteriia</taxon>
        <taxon>Flavobacteriales</taxon>
        <taxon>Flavobacteriaceae</taxon>
        <taxon>Kordia</taxon>
    </lineage>
</organism>
<proteinExistence type="predicted"/>
<dbReference type="eggNOG" id="COG4403">
    <property type="taxonomic scope" value="Bacteria"/>
</dbReference>
<evidence type="ECO:0000313" key="1">
    <source>
        <dbReference type="EMBL" id="EDP96626.1"/>
    </source>
</evidence>
<accession>A9DQD0</accession>
<comment type="caution">
    <text evidence="1">The sequence shown here is derived from an EMBL/GenBank/DDBJ whole genome shotgun (WGS) entry which is preliminary data.</text>
</comment>
<dbReference type="OrthoDB" id="1423407at2"/>
<dbReference type="PRINTS" id="PR01950">
    <property type="entry name" value="LANCSUPER"/>
</dbReference>
<protein>
    <recommendedName>
        <fullName evidence="3">Lanthionine synthetase C-like protein</fullName>
    </recommendedName>
</protein>
<dbReference type="InterPro" id="IPR007822">
    <property type="entry name" value="LANC-like"/>
</dbReference>
<gene>
    <name evidence="1" type="ORF">KAOT1_15723</name>
</gene>
<evidence type="ECO:0008006" key="3">
    <source>
        <dbReference type="Google" id="ProtNLM"/>
    </source>
</evidence>
<dbReference type="RefSeq" id="WP_007095680.1">
    <property type="nucleotide sequence ID" value="NZ_CP142125.1"/>
</dbReference>
<dbReference type="Gene3D" id="1.50.10.20">
    <property type="match status" value="1"/>
</dbReference>
<dbReference type="STRING" id="391587.KAOT1_15723"/>
<dbReference type="Pfam" id="PF05147">
    <property type="entry name" value="LANC_like"/>
    <property type="match status" value="1"/>
</dbReference>
<reference evidence="1 2" key="1">
    <citation type="journal article" date="2011" name="J. Bacteriol.">
        <title>Genome sequence of the algicidal bacterium Kordia algicida OT-1.</title>
        <authorList>
            <person name="Lee H.S."/>
            <person name="Kang S.G."/>
            <person name="Kwon K.K."/>
            <person name="Lee J.H."/>
            <person name="Kim S.J."/>
        </authorList>
    </citation>
    <scope>NUCLEOTIDE SEQUENCE [LARGE SCALE GENOMIC DNA]</scope>
    <source>
        <strain evidence="1 2">OT-1</strain>
    </source>
</reference>
<dbReference type="Proteomes" id="UP000002945">
    <property type="component" value="Unassembled WGS sequence"/>
</dbReference>
<dbReference type="GO" id="GO:0031179">
    <property type="term" value="P:peptide modification"/>
    <property type="evidence" value="ECO:0007669"/>
    <property type="project" value="InterPro"/>
</dbReference>
<dbReference type="HOGENOM" id="CLU_782523_0_0_10"/>
<dbReference type="AlphaFoldDB" id="A9DQD0"/>
<name>A9DQD0_9FLAO</name>
<keyword evidence="2" id="KW-1185">Reference proteome</keyword>
<dbReference type="SMART" id="SM01260">
    <property type="entry name" value="LANC_like"/>
    <property type="match status" value="1"/>
</dbReference>
<dbReference type="SUPFAM" id="SSF158745">
    <property type="entry name" value="LanC-like"/>
    <property type="match status" value="1"/>
</dbReference>
<dbReference type="EMBL" id="ABIB01000003">
    <property type="protein sequence ID" value="EDP96626.1"/>
    <property type="molecule type" value="Genomic_DNA"/>
</dbReference>
<sequence>MCLDNFLSDSIFKAIEKQPTTTKAGLLDGLAGESLYYFYRSALLNDDEVLYEKGIEKLQTAIEIGSKNSADTSFYSGVAGIGWLVLHLKEQEFVDIDIDDFLDTSVDTYLYETMLDFLNRSIYDFFYGAAGICYYFLKRYQCVRDNSQKELYRTYIMHFLFYLEFIKNKDEKGIFWKHPEYPFEEDSMCFQLSSLSNISSIILLLTDISYNKEFTSFCTILIKKSSDWLIYKLETYKKIRLDQAFCLWKASIVLNDNELQKKALQLLNTAKKSILNEDVISLAKCALIYQKITKETDNNSLKEEAFKCFTKVTDNLLEHTINDNSIWKGYSGIGLIDFSLNDSVSPEWSKCILI</sequence>